<dbReference type="GO" id="GO:0016757">
    <property type="term" value="F:glycosyltransferase activity"/>
    <property type="evidence" value="ECO:0007669"/>
    <property type="project" value="UniProtKB-KW"/>
</dbReference>
<proteinExistence type="predicted"/>
<dbReference type="RefSeq" id="WP_349241187.1">
    <property type="nucleotide sequence ID" value="NZ_JAVTTO010000002.1"/>
</dbReference>
<sequence length="396" mass="45832">MSDKKVFFMVNAGEISPDKSGGASVYYSHIQLLHAIGYQVHLIVCIWDNITKYNPKDYQKVQDHIKEITPFYTVETPGNKGFKRLYYALVDPLRFEYAFLNRKNLNNLRQLLHAQKYDLVWCEWRWTAILYARLKEKVKAIYSHHDWEYKLAKHKNRDTIKQKFHQFQKKRGEFSLVKSFTASVSGSYTESIEIEKITKKKALYLPTTYVTKKTVKEIGETSLVHLGGMNTTANRIGLERFLDVCWKRIKQSHPTIKLKVVGSMSHATPSLLEKVKDHAIKVEGFVEDLNTVMYSSDIHIIPWEYNTGTRTRLPVALNFEQAVVATKASIKAFPEMINDKNVLLCDTLEDMTVKIKSLLENPEKRAYLGKAGKETFLDTFTLNGQLKKFETFIESI</sequence>
<dbReference type="Pfam" id="PF13692">
    <property type="entry name" value="Glyco_trans_1_4"/>
    <property type="match status" value="1"/>
</dbReference>
<organism evidence="3 4">
    <name type="scientific">Asprobacillus argus</name>
    <dbReference type="NCBI Taxonomy" id="3076534"/>
    <lineage>
        <taxon>Bacteria</taxon>
        <taxon>Pseudomonadati</taxon>
        <taxon>Bacteroidota</taxon>
        <taxon>Flavobacteriia</taxon>
        <taxon>Flavobacteriales</taxon>
        <taxon>Flavobacteriaceae</taxon>
        <taxon>Asprobacillus</taxon>
    </lineage>
</organism>
<dbReference type="Proteomes" id="UP001257277">
    <property type="component" value="Unassembled WGS sequence"/>
</dbReference>
<dbReference type="EC" id="2.4.-.-" evidence="3"/>
<comment type="caution">
    <text evidence="3">The sequence shown here is derived from an EMBL/GenBank/DDBJ whole genome shotgun (WGS) entry which is preliminary data.</text>
</comment>
<evidence type="ECO:0000313" key="4">
    <source>
        <dbReference type="Proteomes" id="UP001257277"/>
    </source>
</evidence>
<evidence type="ECO:0000256" key="1">
    <source>
        <dbReference type="ARBA" id="ARBA00022676"/>
    </source>
</evidence>
<keyword evidence="1 3" id="KW-0328">Glycosyltransferase</keyword>
<accession>A0ABU3LEC4</accession>
<protein>
    <submittedName>
        <fullName evidence="3">Glycosyltransferase</fullName>
        <ecNumber evidence="3">2.4.-.-</ecNumber>
    </submittedName>
</protein>
<dbReference type="PANTHER" id="PTHR12526:SF629">
    <property type="entry name" value="TEICHURONIC ACID BIOSYNTHESIS GLYCOSYLTRANSFERASE TUAH-RELATED"/>
    <property type="match status" value="1"/>
</dbReference>
<dbReference type="Gene3D" id="3.40.50.2000">
    <property type="entry name" value="Glycogen Phosphorylase B"/>
    <property type="match status" value="2"/>
</dbReference>
<keyword evidence="2 3" id="KW-0808">Transferase</keyword>
<keyword evidence="4" id="KW-1185">Reference proteome</keyword>
<dbReference type="PANTHER" id="PTHR12526">
    <property type="entry name" value="GLYCOSYLTRANSFERASE"/>
    <property type="match status" value="1"/>
</dbReference>
<reference evidence="3 4" key="1">
    <citation type="submission" date="2023-09" db="EMBL/GenBank/DDBJ databases">
        <title>Novel taxa isolated from Blanes Bay.</title>
        <authorList>
            <person name="Rey-Velasco X."/>
            <person name="Lucena T."/>
        </authorList>
    </citation>
    <scope>NUCLEOTIDE SEQUENCE [LARGE SCALE GENOMIC DNA]</scope>
    <source>
        <strain evidence="3 4">S356</strain>
    </source>
</reference>
<evidence type="ECO:0000256" key="2">
    <source>
        <dbReference type="ARBA" id="ARBA00022679"/>
    </source>
</evidence>
<dbReference type="EMBL" id="JAVTTO010000002">
    <property type="protein sequence ID" value="MDT7831933.1"/>
    <property type="molecule type" value="Genomic_DNA"/>
</dbReference>
<evidence type="ECO:0000313" key="3">
    <source>
        <dbReference type="EMBL" id="MDT7831933.1"/>
    </source>
</evidence>
<dbReference type="SUPFAM" id="SSF53756">
    <property type="entry name" value="UDP-Glycosyltransferase/glycogen phosphorylase"/>
    <property type="match status" value="1"/>
</dbReference>
<name>A0ABU3LEC4_9FLAO</name>
<gene>
    <name evidence="3" type="ORF">RQM59_06045</name>
</gene>